<feature type="transmembrane region" description="Helical" evidence="1">
    <location>
        <begin position="12"/>
        <end position="31"/>
    </location>
</feature>
<protein>
    <submittedName>
        <fullName evidence="2">Uncharacterized protein</fullName>
    </submittedName>
</protein>
<dbReference type="AlphaFoldDB" id="A0A484N7Q6"/>
<name>A0A484N7Q6_9ASTE</name>
<reference evidence="2 3" key="1">
    <citation type="submission" date="2018-04" db="EMBL/GenBank/DDBJ databases">
        <authorList>
            <person name="Vogel A."/>
        </authorList>
    </citation>
    <scope>NUCLEOTIDE SEQUENCE [LARGE SCALE GENOMIC DNA]</scope>
</reference>
<evidence type="ECO:0000313" key="2">
    <source>
        <dbReference type="EMBL" id="VFQ97152.1"/>
    </source>
</evidence>
<gene>
    <name evidence="2" type="ORF">CCAM_LOCUS38928</name>
</gene>
<feature type="transmembrane region" description="Helical" evidence="1">
    <location>
        <begin position="43"/>
        <end position="64"/>
    </location>
</feature>
<keyword evidence="1" id="KW-0812">Transmembrane</keyword>
<evidence type="ECO:0000256" key="1">
    <source>
        <dbReference type="SAM" id="Phobius"/>
    </source>
</evidence>
<organism evidence="2 3">
    <name type="scientific">Cuscuta campestris</name>
    <dbReference type="NCBI Taxonomy" id="132261"/>
    <lineage>
        <taxon>Eukaryota</taxon>
        <taxon>Viridiplantae</taxon>
        <taxon>Streptophyta</taxon>
        <taxon>Embryophyta</taxon>
        <taxon>Tracheophyta</taxon>
        <taxon>Spermatophyta</taxon>
        <taxon>Magnoliopsida</taxon>
        <taxon>eudicotyledons</taxon>
        <taxon>Gunneridae</taxon>
        <taxon>Pentapetalae</taxon>
        <taxon>asterids</taxon>
        <taxon>lamiids</taxon>
        <taxon>Solanales</taxon>
        <taxon>Convolvulaceae</taxon>
        <taxon>Cuscuteae</taxon>
        <taxon>Cuscuta</taxon>
        <taxon>Cuscuta subgen. Grammica</taxon>
        <taxon>Cuscuta sect. Cleistogrammica</taxon>
    </lineage>
</organism>
<keyword evidence="1" id="KW-1133">Transmembrane helix</keyword>
<dbReference type="Proteomes" id="UP000595140">
    <property type="component" value="Unassembled WGS sequence"/>
</dbReference>
<dbReference type="EMBL" id="OOIL02006328">
    <property type="protein sequence ID" value="VFQ97152.1"/>
    <property type="molecule type" value="Genomic_DNA"/>
</dbReference>
<sequence>MFHLILMKQLKLRTLIILMLVRYFFYFVIFFNYKVSIASCWSIFLQLTSIGRFFAVYMLEMCFVSS</sequence>
<accession>A0A484N7Q6</accession>
<keyword evidence="1" id="KW-0472">Membrane</keyword>
<proteinExistence type="predicted"/>
<evidence type="ECO:0000313" key="3">
    <source>
        <dbReference type="Proteomes" id="UP000595140"/>
    </source>
</evidence>
<keyword evidence="3" id="KW-1185">Reference proteome</keyword>